<dbReference type="EMBL" id="CAMXCT010002563">
    <property type="protein sequence ID" value="CAI3998972.1"/>
    <property type="molecule type" value="Genomic_DNA"/>
</dbReference>
<feature type="compositionally biased region" description="Polar residues" evidence="1">
    <location>
        <begin position="103"/>
        <end position="113"/>
    </location>
</feature>
<keyword evidence="5" id="KW-1185">Reference proteome</keyword>
<dbReference type="Pfam" id="PF12763">
    <property type="entry name" value="EH"/>
    <property type="match status" value="1"/>
</dbReference>
<evidence type="ECO:0000313" key="4">
    <source>
        <dbReference type="EMBL" id="CAL4786284.1"/>
    </source>
</evidence>
<dbReference type="EMBL" id="CAMXCT030002563">
    <property type="protein sequence ID" value="CAL4786284.1"/>
    <property type="molecule type" value="Genomic_DNA"/>
</dbReference>
<name>A0A9P1CUT7_9DINO</name>
<gene>
    <name evidence="3" type="ORF">C1SCF055_LOCUS25228</name>
</gene>
<dbReference type="PROSITE" id="PS50031">
    <property type="entry name" value="EH"/>
    <property type="match status" value="1"/>
</dbReference>
<dbReference type="InterPro" id="IPR000261">
    <property type="entry name" value="EH_dom"/>
</dbReference>
<evidence type="ECO:0000259" key="2">
    <source>
        <dbReference type="PROSITE" id="PS50031"/>
    </source>
</evidence>
<dbReference type="EMBL" id="CAMXCT020002563">
    <property type="protein sequence ID" value="CAL1152347.1"/>
    <property type="molecule type" value="Genomic_DNA"/>
</dbReference>
<proteinExistence type="predicted"/>
<dbReference type="AlphaFoldDB" id="A0A9P1CUT7"/>
<reference evidence="4 5" key="2">
    <citation type="submission" date="2024-05" db="EMBL/GenBank/DDBJ databases">
        <authorList>
            <person name="Chen Y."/>
            <person name="Shah S."/>
            <person name="Dougan E. K."/>
            <person name="Thang M."/>
            <person name="Chan C."/>
        </authorList>
    </citation>
    <scope>NUCLEOTIDE SEQUENCE [LARGE SCALE GENOMIC DNA]</scope>
</reference>
<feature type="region of interest" description="Disordered" evidence="1">
    <location>
        <begin position="103"/>
        <end position="123"/>
    </location>
</feature>
<dbReference type="InterPro" id="IPR011992">
    <property type="entry name" value="EF-hand-dom_pair"/>
</dbReference>
<accession>A0A9P1CUT7</accession>
<reference evidence="3" key="1">
    <citation type="submission" date="2022-10" db="EMBL/GenBank/DDBJ databases">
        <authorList>
            <person name="Chen Y."/>
            <person name="Dougan E. K."/>
            <person name="Chan C."/>
            <person name="Rhodes N."/>
            <person name="Thang M."/>
        </authorList>
    </citation>
    <scope>NUCLEOTIDE SEQUENCE</scope>
</reference>
<comment type="caution">
    <text evidence="3">The sequence shown here is derived from an EMBL/GenBank/DDBJ whole genome shotgun (WGS) entry which is preliminary data.</text>
</comment>
<dbReference type="SMART" id="SM00027">
    <property type="entry name" value="EH"/>
    <property type="match status" value="1"/>
</dbReference>
<organism evidence="3">
    <name type="scientific">Cladocopium goreaui</name>
    <dbReference type="NCBI Taxonomy" id="2562237"/>
    <lineage>
        <taxon>Eukaryota</taxon>
        <taxon>Sar</taxon>
        <taxon>Alveolata</taxon>
        <taxon>Dinophyceae</taxon>
        <taxon>Suessiales</taxon>
        <taxon>Symbiodiniaceae</taxon>
        <taxon>Cladocopium</taxon>
    </lineage>
</organism>
<evidence type="ECO:0000256" key="1">
    <source>
        <dbReference type="SAM" id="MobiDB-lite"/>
    </source>
</evidence>
<sequence>MENLVQDGQAFSRTAQSLGNVEKEYYTVLWQSACVQGDILRGKAAFDFLSKSQLPREILKRIWDIADWQKRGLAWEEFVVTLKLISAAQKKQLVSLERVLETSGPTSKVNNTPPIQPSPSAEVDKESKWSLLYGDADQPGDLMWLVLSCQKESCLLQMDGFYTVTIRRNLSSLVQ</sequence>
<protein>
    <submittedName>
        <fullName evidence="4">EH domain-containing protein</fullName>
    </submittedName>
</protein>
<evidence type="ECO:0000313" key="3">
    <source>
        <dbReference type="EMBL" id="CAI3998972.1"/>
    </source>
</evidence>
<evidence type="ECO:0000313" key="5">
    <source>
        <dbReference type="Proteomes" id="UP001152797"/>
    </source>
</evidence>
<feature type="domain" description="EH" evidence="2">
    <location>
        <begin position="22"/>
        <end position="80"/>
    </location>
</feature>
<dbReference type="SUPFAM" id="SSF47473">
    <property type="entry name" value="EF-hand"/>
    <property type="match status" value="1"/>
</dbReference>
<dbReference type="Proteomes" id="UP001152797">
    <property type="component" value="Unassembled WGS sequence"/>
</dbReference>
<dbReference type="Gene3D" id="1.10.238.10">
    <property type="entry name" value="EF-hand"/>
    <property type="match status" value="1"/>
</dbReference>
<dbReference type="OrthoDB" id="524326at2759"/>